<reference evidence="2 3" key="1">
    <citation type="submission" date="2024-01" db="EMBL/GenBank/DDBJ databases">
        <title>The genomes of 5 underutilized Papilionoideae crops provide insights into root nodulation and disease resistanc.</title>
        <authorList>
            <person name="Yuan L."/>
        </authorList>
    </citation>
    <scope>NUCLEOTIDE SEQUENCE [LARGE SCALE GENOMIC DNA]</scope>
    <source>
        <strain evidence="2">ZHUSHIDOU_FW_LH</strain>
        <tissue evidence="2">Leaf</tissue>
    </source>
</reference>
<feature type="compositionally biased region" description="Basic and acidic residues" evidence="1">
    <location>
        <begin position="19"/>
        <end position="29"/>
    </location>
</feature>
<proteinExistence type="predicted"/>
<dbReference type="Proteomes" id="UP001372338">
    <property type="component" value="Unassembled WGS sequence"/>
</dbReference>
<gene>
    <name evidence="2" type="ORF">RIF29_10585</name>
</gene>
<evidence type="ECO:0000256" key="1">
    <source>
        <dbReference type="SAM" id="MobiDB-lite"/>
    </source>
</evidence>
<comment type="caution">
    <text evidence="2">The sequence shown here is derived from an EMBL/GenBank/DDBJ whole genome shotgun (WGS) entry which is preliminary data.</text>
</comment>
<organism evidence="2 3">
    <name type="scientific">Crotalaria pallida</name>
    <name type="common">Smooth rattlebox</name>
    <name type="synonym">Crotalaria striata</name>
    <dbReference type="NCBI Taxonomy" id="3830"/>
    <lineage>
        <taxon>Eukaryota</taxon>
        <taxon>Viridiplantae</taxon>
        <taxon>Streptophyta</taxon>
        <taxon>Embryophyta</taxon>
        <taxon>Tracheophyta</taxon>
        <taxon>Spermatophyta</taxon>
        <taxon>Magnoliopsida</taxon>
        <taxon>eudicotyledons</taxon>
        <taxon>Gunneridae</taxon>
        <taxon>Pentapetalae</taxon>
        <taxon>rosids</taxon>
        <taxon>fabids</taxon>
        <taxon>Fabales</taxon>
        <taxon>Fabaceae</taxon>
        <taxon>Papilionoideae</taxon>
        <taxon>50 kb inversion clade</taxon>
        <taxon>genistoids sensu lato</taxon>
        <taxon>core genistoids</taxon>
        <taxon>Crotalarieae</taxon>
        <taxon>Crotalaria</taxon>
    </lineage>
</organism>
<protein>
    <submittedName>
        <fullName evidence="2">Uncharacterized protein</fullName>
    </submittedName>
</protein>
<evidence type="ECO:0000313" key="3">
    <source>
        <dbReference type="Proteomes" id="UP001372338"/>
    </source>
</evidence>
<name>A0AAN9IJX9_CROPI</name>
<sequence length="114" mass="13216">MNTKLSSVSLLLDLRSISPEHKANQRHDNGTSNNNNNDFSKKFGRRNSGYLRYATKAVAKIIEKSNSLRLFHSSYSNVGFGQQKRDTTIELKRIKRLKEKFKRIHDQLVLHQAM</sequence>
<evidence type="ECO:0000313" key="2">
    <source>
        <dbReference type="EMBL" id="KAK7282067.1"/>
    </source>
</evidence>
<dbReference type="AlphaFoldDB" id="A0AAN9IJX9"/>
<keyword evidence="3" id="KW-1185">Reference proteome</keyword>
<accession>A0AAN9IJX9</accession>
<dbReference type="EMBL" id="JAYWIO010000002">
    <property type="protein sequence ID" value="KAK7282067.1"/>
    <property type="molecule type" value="Genomic_DNA"/>
</dbReference>
<feature type="region of interest" description="Disordered" evidence="1">
    <location>
        <begin position="19"/>
        <end position="44"/>
    </location>
</feature>